<comment type="caution">
    <text evidence="2">The sequence shown here is derived from an EMBL/GenBank/DDBJ whole genome shotgun (WGS) entry which is preliminary data.</text>
</comment>
<keyword evidence="3" id="KW-1185">Reference proteome</keyword>
<feature type="region of interest" description="Disordered" evidence="1">
    <location>
        <begin position="190"/>
        <end position="216"/>
    </location>
</feature>
<organism evidence="2 3">
    <name type="scientific">Ephemerocybe angulata</name>
    <dbReference type="NCBI Taxonomy" id="980116"/>
    <lineage>
        <taxon>Eukaryota</taxon>
        <taxon>Fungi</taxon>
        <taxon>Dikarya</taxon>
        <taxon>Basidiomycota</taxon>
        <taxon>Agaricomycotina</taxon>
        <taxon>Agaricomycetes</taxon>
        <taxon>Agaricomycetidae</taxon>
        <taxon>Agaricales</taxon>
        <taxon>Agaricineae</taxon>
        <taxon>Psathyrellaceae</taxon>
        <taxon>Ephemerocybe</taxon>
    </lineage>
</organism>
<dbReference type="AlphaFoldDB" id="A0A8H5ETC5"/>
<dbReference type="EMBL" id="JAACJK010000225">
    <property type="protein sequence ID" value="KAF5311637.1"/>
    <property type="molecule type" value="Genomic_DNA"/>
</dbReference>
<dbReference type="OrthoDB" id="3145912at2759"/>
<name>A0A8H5ETC5_9AGAR</name>
<reference evidence="2 3" key="1">
    <citation type="journal article" date="2020" name="ISME J.">
        <title>Uncovering the hidden diversity of litter-decomposition mechanisms in mushroom-forming fungi.</title>
        <authorList>
            <person name="Floudas D."/>
            <person name="Bentzer J."/>
            <person name="Ahren D."/>
            <person name="Johansson T."/>
            <person name="Persson P."/>
            <person name="Tunlid A."/>
        </authorList>
    </citation>
    <scope>NUCLEOTIDE SEQUENCE [LARGE SCALE GENOMIC DNA]</scope>
    <source>
        <strain evidence="2 3">CBS 175.51</strain>
    </source>
</reference>
<accession>A0A8H5ETC5</accession>
<evidence type="ECO:0000313" key="2">
    <source>
        <dbReference type="EMBL" id="KAF5311637.1"/>
    </source>
</evidence>
<evidence type="ECO:0000313" key="3">
    <source>
        <dbReference type="Proteomes" id="UP000541558"/>
    </source>
</evidence>
<sequence>MDDWRVGNHAVWERLRPTRLSISHGLFMPTHRHFRFTTGGPGPASTCNLNPLFTNVTHLEISCQSLTLAEELAADVTWSWPSLPLLTSLTHLCYSAEYISNPVGWAVRNVRMSIPWFPPSLVVCVLALPLTTGFNYSYRGGLKETILKNGWRLDPRVVVAVPKVYYKRELMKVPEGEWIKDEVVCRWDEERDRPGNEDTFWEDAASMVQRKKDAKR</sequence>
<gene>
    <name evidence="2" type="ORF">D9611_009515</name>
</gene>
<proteinExistence type="predicted"/>
<dbReference type="Proteomes" id="UP000541558">
    <property type="component" value="Unassembled WGS sequence"/>
</dbReference>
<protein>
    <submittedName>
        <fullName evidence="2">Uncharacterized protein</fullName>
    </submittedName>
</protein>
<evidence type="ECO:0000256" key="1">
    <source>
        <dbReference type="SAM" id="MobiDB-lite"/>
    </source>
</evidence>